<reference evidence="3 4" key="1">
    <citation type="submission" date="2016-05" db="EMBL/GenBank/DDBJ databases">
        <authorList>
            <person name="Naeem Raeece"/>
        </authorList>
    </citation>
    <scope>NUCLEOTIDE SEQUENCE [LARGE SCALE GENOMIC DNA]</scope>
</reference>
<name>A0A1A8ZYC8_PLAOA</name>
<dbReference type="Proteomes" id="UP000078555">
    <property type="component" value="Unassembled WGS sequence"/>
</dbReference>
<reference evidence="2" key="2">
    <citation type="submission" date="2016-05" db="EMBL/GenBank/DDBJ databases">
        <authorList>
            <person name="Lavstsen T."/>
            <person name="Jespersen J.S."/>
        </authorList>
    </citation>
    <scope>NUCLEOTIDE SEQUENCE [LARGE SCALE GENOMIC DNA]</scope>
</reference>
<keyword evidence="4" id="KW-1185">Reference proteome</keyword>
<gene>
    <name evidence="1" type="ORF">POVWA1_057460</name>
    <name evidence="2" type="ORF">POVWA2_056810</name>
</gene>
<sequence>MYMRVLLEAGCAGTSMKQRVLCKARFVKVKLSKPCFHCSKWVSSGFLICTEYGSCMKNVLKLHGGRGKEGREQVVNKKVHGIQYHS</sequence>
<evidence type="ECO:0000313" key="3">
    <source>
        <dbReference type="Proteomes" id="UP000078550"/>
    </source>
</evidence>
<dbReference type="EMBL" id="FLRE01000193">
    <property type="protein sequence ID" value="SBT48841.1"/>
    <property type="molecule type" value="Genomic_DNA"/>
</dbReference>
<organism evidence="2 3">
    <name type="scientific">Plasmodium ovale wallikeri</name>
    <dbReference type="NCBI Taxonomy" id="864142"/>
    <lineage>
        <taxon>Eukaryota</taxon>
        <taxon>Sar</taxon>
        <taxon>Alveolata</taxon>
        <taxon>Apicomplexa</taxon>
        <taxon>Aconoidasida</taxon>
        <taxon>Haemosporida</taxon>
        <taxon>Plasmodiidae</taxon>
        <taxon>Plasmodium</taxon>
        <taxon>Plasmodium (Plasmodium)</taxon>
    </lineage>
</organism>
<protein>
    <submittedName>
        <fullName evidence="2">Uncharacterized protein</fullName>
    </submittedName>
</protein>
<evidence type="ECO:0000313" key="2">
    <source>
        <dbReference type="EMBL" id="SBT48841.1"/>
    </source>
</evidence>
<accession>A0A1A8ZYC8</accession>
<evidence type="ECO:0000313" key="1">
    <source>
        <dbReference type="EMBL" id="SBT48369.1"/>
    </source>
</evidence>
<evidence type="ECO:0000313" key="4">
    <source>
        <dbReference type="Proteomes" id="UP000078555"/>
    </source>
</evidence>
<proteinExistence type="predicted"/>
<dbReference type="Proteomes" id="UP000078550">
    <property type="component" value="Unassembled WGS sequence"/>
</dbReference>
<dbReference type="AlphaFoldDB" id="A0A1A8ZYC8"/>
<dbReference type="EMBL" id="FLRD01000150">
    <property type="protein sequence ID" value="SBT48369.1"/>
    <property type="molecule type" value="Genomic_DNA"/>
</dbReference>